<evidence type="ECO:0000313" key="8">
    <source>
        <dbReference type="EMBL" id="AZS30655.1"/>
    </source>
</evidence>
<dbReference type="InterPro" id="IPR002676">
    <property type="entry name" value="RimM_N"/>
</dbReference>
<dbReference type="AlphaFoldDB" id="A0A3S9VVU0"/>
<comment type="function">
    <text evidence="5">An accessory protein needed during the final step in the assembly of 30S ribosomal subunit, possibly for assembly of the head region. Essential for efficient processing of 16S rRNA. May be needed both before and after RbfA during the maturation of 16S rRNA. It has affinity for free ribosomal 30S subunits but not for 70S ribosomes.</text>
</comment>
<evidence type="ECO:0000256" key="3">
    <source>
        <dbReference type="ARBA" id="ARBA00022552"/>
    </source>
</evidence>
<dbReference type="InterPro" id="IPR011961">
    <property type="entry name" value="RimM"/>
</dbReference>
<dbReference type="EMBL" id="CP032819">
    <property type="protein sequence ID" value="AZS30655.1"/>
    <property type="molecule type" value="Genomic_DNA"/>
</dbReference>
<dbReference type="KEGG" id="buy:D8S85_14615"/>
<dbReference type="GO" id="GO:0043022">
    <property type="term" value="F:ribosome binding"/>
    <property type="evidence" value="ECO:0007669"/>
    <property type="project" value="InterPro"/>
</dbReference>
<evidence type="ECO:0000313" key="9">
    <source>
        <dbReference type="Proteomes" id="UP000270673"/>
    </source>
</evidence>
<evidence type="ECO:0000256" key="5">
    <source>
        <dbReference type="HAMAP-Rule" id="MF_00014"/>
    </source>
</evidence>
<dbReference type="GO" id="GO:0006364">
    <property type="term" value="P:rRNA processing"/>
    <property type="evidence" value="ECO:0007669"/>
    <property type="project" value="UniProtKB-UniRule"/>
</dbReference>
<keyword evidence="2 5" id="KW-0690">Ribosome biogenesis</keyword>
<evidence type="ECO:0000256" key="2">
    <source>
        <dbReference type="ARBA" id="ARBA00022517"/>
    </source>
</evidence>
<comment type="subunit">
    <text evidence="5">Binds ribosomal protein uS19.</text>
</comment>
<dbReference type="InterPro" id="IPR036976">
    <property type="entry name" value="RimM_N_sf"/>
</dbReference>
<comment type="subcellular location">
    <subcellularLocation>
        <location evidence="5">Cytoplasm</location>
    </subcellularLocation>
</comment>
<feature type="domain" description="Ribosome maturation factor RimM PRC barrel" evidence="7">
    <location>
        <begin position="105"/>
        <end position="169"/>
    </location>
</feature>
<protein>
    <recommendedName>
        <fullName evidence="5">Ribosome maturation factor RimM</fullName>
    </recommendedName>
</protein>
<evidence type="ECO:0000259" key="6">
    <source>
        <dbReference type="Pfam" id="PF01782"/>
    </source>
</evidence>
<keyword evidence="3 5" id="KW-0698">rRNA processing</keyword>
<evidence type="ECO:0000256" key="1">
    <source>
        <dbReference type="ARBA" id="ARBA00022490"/>
    </source>
</evidence>
<dbReference type="PANTHER" id="PTHR33692">
    <property type="entry name" value="RIBOSOME MATURATION FACTOR RIMM"/>
    <property type="match status" value="1"/>
</dbReference>
<dbReference type="GO" id="GO:0042274">
    <property type="term" value="P:ribosomal small subunit biogenesis"/>
    <property type="evidence" value="ECO:0007669"/>
    <property type="project" value="UniProtKB-UniRule"/>
</dbReference>
<dbReference type="GO" id="GO:0005840">
    <property type="term" value="C:ribosome"/>
    <property type="evidence" value="ECO:0007669"/>
    <property type="project" value="InterPro"/>
</dbReference>
<evidence type="ECO:0000259" key="7">
    <source>
        <dbReference type="Pfam" id="PF24986"/>
    </source>
</evidence>
<dbReference type="Pfam" id="PF01782">
    <property type="entry name" value="RimM"/>
    <property type="match status" value="1"/>
</dbReference>
<accession>A0A3S9VVU0</accession>
<dbReference type="OrthoDB" id="9810331at2"/>
<dbReference type="Gene3D" id="2.40.30.60">
    <property type="entry name" value="RimM"/>
    <property type="match status" value="1"/>
</dbReference>
<dbReference type="InterPro" id="IPR009000">
    <property type="entry name" value="Transl_B-barrel_sf"/>
</dbReference>
<dbReference type="Pfam" id="PF24986">
    <property type="entry name" value="PRC_RimM"/>
    <property type="match status" value="1"/>
</dbReference>
<dbReference type="HAMAP" id="MF_00014">
    <property type="entry name" value="Ribosome_mat_RimM"/>
    <property type="match status" value="1"/>
</dbReference>
<comment type="domain">
    <text evidence="5">The PRC barrel domain binds ribosomal protein uS19.</text>
</comment>
<organism evidence="8 9">
    <name type="scientific">Butyricimonas faecalis</name>
    <dbReference type="NCBI Taxonomy" id="2093856"/>
    <lineage>
        <taxon>Bacteria</taxon>
        <taxon>Pseudomonadati</taxon>
        <taxon>Bacteroidota</taxon>
        <taxon>Bacteroidia</taxon>
        <taxon>Bacteroidales</taxon>
        <taxon>Odoribacteraceae</taxon>
        <taxon>Butyricimonas</taxon>
    </lineage>
</organism>
<gene>
    <name evidence="5 8" type="primary">rimM</name>
    <name evidence="8" type="ORF">D8S85_14615</name>
</gene>
<dbReference type="InterPro" id="IPR011033">
    <property type="entry name" value="PRC_barrel-like_sf"/>
</dbReference>
<feature type="domain" description="RimM N-terminal" evidence="6">
    <location>
        <begin position="10"/>
        <end position="91"/>
    </location>
</feature>
<dbReference type="SUPFAM" id="SSF50447">
    <property type="entry name" value="Translation proteins"/>
    <property type="match status" value="1"/>
</dbReference>
<dbReference type="InterPro" id="IPR056792">
    <property type="entry name" value="PRC_RimM"/>
</dbReference>
<keyword evidence="4 5" id="KW-0143">Chaperone</keyword>
<dbReference type="NCBIfam" id="TIGR02273">
    <property type="entry name" value="16S_RimM"/>
    <property type="match status" value="1"/>
</dbReference>
<proteinExistence type="inferred from homology"/>
<comment type="similarity">
    <text evidence="5">Belongs to the RimM family.</text>
</comment>
<dbReference type="GO" id="GO:0005737">
    <property type="term" value="C:cytoplasm"/>
    <property type="evidence" value="ECO:0007669"/>
    <property type="project" value="UniProtKB-SubCell"/>
</dbReference>
<keyword evidence="9" id="KW-1185">Reference proteome</keyword>
<name>A0A3S9VVU0_9BACT</name>
<evidence type="ECO:0000256" key="4">
    <source>
        <dbReference type="ARBA" id="ARBA00023186"/>
    </source>
</evidence>
<dbReference type="Proteomes" id="UP000270673">
    <property type="component" value="Chromosome"/>
</dbReference>
<dbReference type="SUPFAM" id="SSF50346">
    <property type="entry name" value="PRC-barrel domain"/>
    <property type="match status" value="1"/>
</dbReference>
<dbReference type="PANTHER" id="PTHR33692:SF1">
    <property type="entry name" value="RIBOSOME MATURATION FACTOR RIMM"/>
    <property type="match status" value="1"/>
</dbReference>
<dbReference type="RefSeq" id="WP_106481311.1">
    <property type="nucleotide sequence ID" value="NZ_CP032819.1"/>
</dbReference>
<reference evidence="8 9" key="1">
    <citation type="submission" date="2018-10" db="EMBL/GenBank/DDBJ databases">
        <title>Butyricimonas faecalis sp. nov., isolated from human faeces and emended description of the genus Butyricimonas.</title>
        <authorList>
            <person name="Le Roy T."/>
            <person name="Van der Smissen P."/>
            <person name="Paquot A."/>
            <person name="Delzenne N."/>
            <person name="Muccioli G."/>
            <person name="Collet J.-F."/>
            <person name="Cani P.D."/>
        </authorList>
    </citation>
    <scope>NUCLEOTIDE SEQUENCE [LARGE SCALE GENOMIC DNA]</scope>
    <source>
        <strain evidence="8 9">H184</strain>
    </source>
</reference>
<keyword evidence="1 5" id="KW-0963">Cytoplasm</keyword>
<sequence>MVKKEDCVKIGEIGKTHNLQGALVVYTDNDLLEQYMDEPVFILLEGAPVPFYIAEDGLTERNHSSYIVKFDFVDSKEQADRLVGHDLLMDKYLLEEENELPFELSDLIGYSVLDESTGETGVVEQADNYSGNVVLTIKIFSKEILLPVSNEYVLGISHEEKKLHVNISEEIKELY</sequence>
<dbReference type="Gene3D" id="2.30.30.240">
    <property type="entry name" value="PRC-barrel domain"/>
    <property type="match status" value="1"/>
</dbReference>